<dbReference type="CDD" id="cd02124">
    <property type="entry name" value="PA_PoS1_like"/>
    <property type="match status" value="1"/>
</dbReference>
<evidence type="ECO:0000313" key="11">
    <source>
        <dbReference type="EMBL" id="KAL1864542.1"/>
    </source>
</evidence>
<comment type="caution">
    <text evidence="7">Lacks conserved residue(s) required for the propagation of feature annotation.</text>
</comment>
<dbReference type="InterPro" id="IPR000209">
    <property type="entry name" value="Peptidase_S8/S53_dom"/>
</dbReference>
<dbReference type="PANTHER" id="PTHR43806">
    <property type="entry name" value="PEPTIDASE S8"/>
    <property type="match status" value="1"/>
</dbReference>
<feature type="domain" description="C5a peptidase/Subtilisin-like protease SBT2-like Fn3-like" evidence="10">
    <location>
        <begin position="405"/>
        <end position="520"/>
    </location>
</feature>
<dbReference type="InterPro" id="IPR022398">
    <property type="entry name" value="Peptidase_S8_His-AS"/>
</dbReference>
<keyword evidence="6" id="KW-0720">Serine protease</keyword>
<dbReference type="InterPro" id="IPR046450">
    <property type="entry name" value="PA_dom_sf"/>
</dbReference>
<dbReference type="InterPro" id="IPR036852">
    <property type="entry name" value="Peptidase_S8/S53_dom_sf"/>
</dbReference>
<dbReference type="InterPro" id="IPR034187">
    <property type="entry name" value="Peptidases_S8_5"/>
</dbReference>
<keyword evidence="12" id="KW-1185">Reference proteome</keyword>
<name>A0ABR3WLP1_9PEZI</name>
<dbReference type="InterPro" id="IPR050131">
    <property type="entry name" value="Peptidase_S8_subtilisin-like"/>
</dbReference>
<evidence type="ECO:0000256" key="7">
    <source>
        <dbReference type="PROSITE-ProRule" id="PRU01240"/>
    </source>
</evidence>
<dbReference type="SUPFAM" id="SSF52025">
    <property type="entry name" value="PA domain"/>
    <property type="match status" value="1"/>
</dbReference>
<evidence type="ECO:0000313" key="12">
    <source>
        <dbReference type="Proteomes" id="UP001586593"/>
    </source>
</evidence>
<dbReference type="SUPFAM" id="SSF52743">
    <property type="entry name" value="Subtilisin-like"/>
    <property type="match status" value="1"/>
</dbReference>
<dbReference type="PROSITE" id="PS51892">
    <property type="entry name" value="SUBTILASE"/>
    <property type="match status" value="1"/>
</dbReference>
<feature type="domain" description="PA" evidence="9">
    <location>
        <begin position="160"/>
        <end position="230"/>
    </location>
</feature>
<dbReference type="InterPro" id="IPR015500">
    <property type="entry name" value="Peptidase_S8_subtilisin-rel"/>
</dbReference>
<reference evidence="11 12" key="1">
    <citation type="journal article" date="2024" name="Commun. Biol.">
        <title>Comparative genomic analysis of thermophilic fungi reveals convergent evolutionary adaptations and gene losses.</title>
        <authorList>
            <person name="Steindorff A.S."/>
            <person name="Aguilar-Pontes M.V."/>
            <person name="Robinson A.J."/>
            <person name="Andreopoulos B."/>
            <person name="LaButti K."/>
            <person name="Kuo A."/>
            <person name="Mondo S."/>
            <person name="Riley R."/>
            <person name="Otillar R."/>
            <person name="Haridas S."/>
            <person name="Lipzen A."/>
            <person name="Grimwood J."/>
            <person name="Schmutz J."/>
            <person name="Clum A."/>
            <person name="Reid I.D."/>
            <person name="Moisan M.C."/>
            <person name="Butler G."/>
            <person name="Nguyen T.T.M."/>
            <person name="Dewar K."/>
            <person name="Conant G."/>
            <person name="Drula E."/>
            <person name="Henrissat B."/>
            <person name="Hansel C."/>
            <person name="Singer S."/>
            <person name="Hutchinson M.I."/>
            <person name="de Vries R.P."/>
            <person name="Natvig D.O."/>
            <person name="Powell A.J."/>
            <person name="Tsang A."/>
            <person name="Grigoriev I.V."/>
        </authorList>
    </citation>
    <scope>NUCLEOTIDE SEQUENCE [LARGE SCALE GENOMIC DNA]</scope>
    <source>
        <strain evidence="11 12">ATCC 24622</strain>
    </source>
</reference>
<evidence type="ECO:0000259" key="8">
    <source>
        <dbReference type="Pfam" id="PF00082"/>
    </source>
</evidence>
<dbReference type="Proteomes" id="UP001586593">
    <property type="component" value="Unassembled WGS sequence"/>
</dbReference>
<dbReference type="InterPro" id="IPR023828">
    <property type="entry name" value="Peptidase_S8_Ser-AS"/>
</dbReference>
<feature type="domain" description="Peptidase S8/S53" evidence="8">
    <location>
        <begin position="2"/>
        <end position="362"/>
    </location>
</feature>
<comment type="caution">
    <text evidence="11">The sequence shown here is derived from an EMBL/GenBank/DDBJ whole genome shotgun (WGS) entry which is preliminary data.</text>
</comment>
<protein>
    <submittedName>
        <fullName evidence="11">Uncharacterized protein</fullName>
    </submittedName>
</protein>
<evidence type="ECO:0000256" key="5">
    <source>
        <dbReference type="ARBA" id="ARBA00022801"/>
    </source>
</evidence>
<evidence type="ECO:0000259" key="10">
    <source>
        <dbReference type="Pfam" id="PF06280"/>
    </source>
</evidence>
<accession>A0ABR3WLP1</accession>
<evidence type="ECO:0000256" key="4">
    <source>
        <dbReference type="ARBA" id="ARBA00022729"/>
    </source>
</evidence>
<keyword evidence="2" id="KW-0964">Secreted</keyword>
<dbReference type="PROSITE" id="PS00138">
    <property type="entry name" value="SUBTILASE_SER"/>
    <property type="match status" value="1"/>
</dbReference>
<sequence length="694" mass="72538">MCNGHGTHVAGIIAAQSKNPYGIVGAAQGVTLGSFRVFGCSGDVPNDILIAAFNKAYEAGADIITASVGGPSGWSEDPWSVAVSRIVENGVPCTVSAGNDGSVGLFFASTAANGKGVTAIASVDNTLAPALLSNATFSVDNGTDQSFGYTVGTPGNWSVTLPLWAASYNTSNPADGCDEYPDSTPDLSGYIVLVRRGTCTFVQKATNAIKKGAKYLMVYNNAVGTASIDATGSGLQGLAMVTSDVGEKWIGYLKNGSSVVVSVTDPLKAPKFLVNFPNNATGGLASIYTSWGPTFEVDVKPQIASPGGNILSTYPQALGSYAVLSGTSMACPLAAAVYALIMNVRGTKDPKTIENVLSATSKPVPFSNGELTLPYLAPVAQQGAGLLQAYDAAYATTLLSVSSLSFNDTAHFTPERNFTISNTGNKEVTYQLRHVGALTAYTYLNDSTIFPDTFPNELSETHANLSFAPSDTLTIPAGQRRIVSVTLTPPSGLDAKRLPVYSGYIAINGSDESLLSLPYLGVVGSLRESVVLDPNGTYLSDSLSEKHVATAANHTFLLPPAGHANDTAYANRTALPTLITSFAMGTALLRVDLIPVGPSNASNATTSTTLFGEASLGPVLSTPVEYTSRGSSTNPWDGSLSDGTYAPAGWYKFSVQTLRIFGNREVAADYDVVETVPFEIRYSSLASNVTRRWY</sequence>
<dbReference type="PANTHER" id="PTHR43806:SF66">
    <property type="entry name" value="SERIN ENDOPEPTIDASE"/>
    <property type="match status" value="1"/>
</dbReference>
<keyword evidence="4" id="KW-0732">Signal</keyword>
<dbReference type="Pfam" id="PF02225">
    <property type="entry name" value="PA"/>
    <property type="match status" value="1"/>
</dbReference>
<dbReference type="InterPro" id="IPR003137">
    <property type="entry name" value="PA_domain"/>
</dbReference>
<dbReference type="PRINTS" id="PR00723">
    <property type="entry name" value="SUBTILISIN"/>
</dbReference>
<dbReference type="EMBL" id="JAZHXJ010000324">
    <property type="protein sequence ID" value="KAL1864542.1"/>
    <property type="molecule type" value="Genomic_DNA"/>
</dbReference>
<dbReference type="Pfam" id="PF06280">
    <property type="entry name" value="fn3_5"/>
    <property type="match status" value="1"/>
</dbReference>
<evidence type="ECO:0000256" key="1">
    <source>
        <dbReference type="ARBA" id="ARBA00011073"/>
    </source>
</evidence>
<dbReference type="InterPro" id="IPR010435">
    <property type="entry name" value="C5a/SBT2-like_Fn3"/>
</dbReference>
<gene>
    <name evidence="11" type="ORF">VTK73DRAFT_5791</name>
</gene>
<dbReference type="Gene3D" id="3.40.50.200">
    <property type="entry name" value="Peptidase S8/S53 domain"/>
    <property type="match status" value="1"/>
</dbReference>
<dbReference type="Gene3D" id="2.60.40.1710">
    <property type="entry name" value="Subtilisin-like superfamily"/>
    <property type="match status" value="1"/>
</dbReference>
<proteinExistence type="inferred from homology"/>
<dbReference type="Gene3D" id="3.50.30.30">
    <property type="match status" value="1"/>
</dbReference>
<keyword evidence="3" id="KW-0645">Protease</keyword>
<evidence type="ECO:0000256" key="6">
    <source>
        <dbReference type="ARBA" id="ARBA00022825"/>
    </source>
</evidence>
<keyword evidence="2" id="KW-0134">Cell wall</keyword>
<comment type="similarity">
    <text evidence="1 7">Belongs to the peptidase S8 family.</text>
</comment>
<evidence type="ECO:0000256" key="2">
    <source>
        <dbReference type="ARBA" id="ARBA00022512"/>
    </source>
</evidence>
<organism evidence="11 12">
    <name type="scientific">Phialemonium thermophilum</name>
    <dbReference type="NCBI Taxonomy" id="223376"/>
    <lineage>
        <taxon>Eukaryota</taxon>
        <taxon>Fungi</taxon>
        <taxon>Dikarya</taxon>
        <taxon>Ascomycota</taxon>
        <taxon>Pezizomycotina</taxon>
        <taxon>Sordariomycetes</taxon>
        <taxon>Sordariomycetidae</taxon>
        <taxon>Cephalothecales</taxon>
        <taxon>Cephalothecaceae</taxon>
        <taxon>Phialemonium</taxon>
    </lineage>
</organism>
<dbReference type="CDD" id="cd07489">
    <property type="entry name" value="Peptidases_S8_5"/>
    <property type="match status" value="1"/>
</dbReference>
<evidence type="ECO:0000259" key="9">
    <source>
        <dbReference type="Pfam" id="PF02225"/>
    </source>
</evidence>
<dbReference type="Pfam" id="PF00082">
    <property type="entry name" value="Peptidase_S8"/>
    <property type="match status" value="1"/>
</dbReference>
<keyword evidence="5" id="KW-0378">Hydrolase</keyword>
<dbReference type="PROSITE" id="PS00137">
    <property type="entry name" value="SUBTILASE_HIS"/>
    <property type="match status" value="1"/>
</dbReference>
<evidence type="ECO:0000256" key="3">
    <source>
        <dbReference type="ARBA" id="ARBA00022670"/>
    </source>
</evidence>